<dbReference type="Proteomes" id="UP000327013">
    <property type="component" value="Chromosome 1"/>
</dbReference>
<dbReference type="Pfam" id="PF12796">
    <property type="entry name" value="Ank_2"/>
    <property type="match status" value="1"/>
</dbReference>
<dbReference type="OrthoDB" id="1921232at2759"/>
<protein>
    <submittedName>
        <fullName evidence="1">Uncharacterized protein</fullName>
    </submittedName>
</protein>
<dbReference type="Gene3D" id="1.25.40.20">
    <property type="entry name" value="Ankyrin repeat-containing domain"/>
    <property type="match status" value="1"/>
</dbReference>
<dbReference type="AlphaFoldDB" id="A0A5N6QB22"/>
<dbReference type="SUPFAM" id="SSF48403">
    <property type="entry name" value="Ankyrin repeat"/>
    <property type="match status" value="1"/>
</dbReference>
<evidence type="ECO:0000313" key="2">
    <source>
        <dbReference type="Proteomes" id="UP000327013"/>
    </source>
</evidence>
<organism evidence="1 2">
    <name type="scientific">Carpinus fangiana</name>
    <dbReference type="NCBI Taxonomy" id="176857"/>
    <lineage>
        <taxon>Eukaryota</taxon>
        <taxon>Viridiplantae</taxon>
        <taxon>Streptophyta</taxon>
        <taxon>Embryophyta</taxon>
        <taxon>Tracheophyta</taxon>
        <taxon>Spermatophyta</taxon>
        <taxon>Magnoliopsida</taxon>
        <taxon>eudicotyledons</taxon>
        <taxon>Gunneridae</taxon>
        <taxon>Pentapetalae</taxon>
        <taxon>rosids</taxon>
        <taxon>fabids</taxon>
        <taxon>Fagales</taxon>
        <taxon>Betulaceae</taxon>
        <taxon>Carpinus</taxon>
    </lineage>
</organism>
<accession>A0A5N6QB22</accession>
<dbReference type="EMBL" id="CM017321">
    <property type="protein sequence ID" value="KAE7996375.1"/>
    <property type="molecule type" value="Genomic_DNA"/>
</dbReference>
<dbReference type="InterPro" id="IPR002110">
    <property type="entry name" value="Ankyrin_rpt"/>
</dbReference>
<gene>
    <name evidence="1" type="ORF">FH972_001106</name>
</gene>
<dbReference type="PANTHER" id="PTHR24121">
    <property type="entry name" value="NO MECHANORECEPTOR POTENTIAL C, ISOFORM D-RELATED"/>
    <property type="match status" value="1"/>
</dbReference>
<dbReference type="InterPro" id="IPR036770">
    <property type="entry name" value="Ankyrin_rpt-contain_sf"/>
</dbReference>
<name>A0A5N6QB22_9ROSI</name>
<dbReference type="PANTHER" id="PTHR24121:SF20">
    <property type="entry name" value="TONSOKU-LIKE PROTEIN"/>
    <property type="match status" value="1"/>
</dbReference>
<keyword evidence="2" id="KW-1185">Reference proteome</keyword>
<evidence type="ECO:0000313" key="1">
    <source>
        <dbReference type="EMBL" id="KAE7996375.1"/>
    </source>
</evidence>
<reference evidence="1 2" key="1">
    <citation type="submission" date="2019-06" db="EMBL/GenBank/DDBJ databases">
        <title>A chromosomal-level reference genome of Carpinus fangiana (Coryloideae, Betulaceae).</title>
        <authorList>
            <person name="Yang X."/>
            <person name="Wang Z."/>
            <person name="Zhang L."/>
            <person name="Hao G."/>
            <person name="Liu J."/>
            <person name="Yang Y."/>
        </authorList>
    </citation>
    <scope>NUCLEOTIDE SEQUENCE [LARGE SCALE GENOMIC DNA]</scope>
    <source>
        <strain evidence="1">Cfa_2016G</strain>
        <tissue evidence="1">Leaf</tissue>
    </source>
</reference>
<sequence length="197" mass="22455">MNVLQIAVAAKQTAFVQELLNCMSAKELEFENANGDTALAITALSGNVKIAKKMVEKNDKLPMIRNKQKYLPLLIAARHRHRDMVLNLYRVTNFEELTQDERVKLLSYVIFCDLYDIAKAILTKAPTLATAEDENGCIALEQLARKPFEIGSRSQMSVWERCIGSCFKGFYHKALMRTLAHQLVEDIWKKVQKLPLK</sequence>
<proteinExistence type="predicted"/>